<dbReference type="AlphaFoldDB" id="A0A917QKA7"/>
<accession>A0A917QKA7</accession>
<dbReference type="InterPro" id="IPR009339">
    <property type="entry name" value="DUF998"/>
</dbReference>
<evidence type="ECO:0000313" key="2">
    <source>
        <dbReference type="EMBL" id="GGK54700.1"/>
    </source>
</evidence>
<keyword evidence="1" id="KW-0472">Membrane</keyword>
<feature type="transmembrane region" description="Helical" evidence="1">
    <location>
        <begin position="121"/>
        <end position="141"/>
    </location>
</feature>
<comment type="caution">
    <text evidence="2">The sequence shown here is derived from an EMBL/GenBank/DDBJ whole genome shotgun (WGS) entry which is preliminary data.</text>
</comment>
<evidence type="ECO:0000313" key="3">
    <source>
        <dbReference type="Proteomes" id="UP000600449"/>
    </source>
</evidence>
<gene>
    <name evidence="2" type="ORF">GCM10011322_46850</name>
</gene>
<evidence type="ECO:0000256" key="1">
    <source>
        <dbReference type="SAM" id="Phobius"/>
    </source>
</evidence>
<feature type="transmembrane region" description="Helical" evidence="1">
    <location>
        <begin position="12"/>
        <end position="38"/>
    </location>
</feature>
<feature type="transmembrane region" description="Helical" evidence="1">
    <location>
        <begin position="90"/>
        <end position="109"/>
    </location>
</feature>
<sequence>MAHPNAAASDSTLRITGVVGLVGAAFPVIADIASWSLASGYSPVAQSISALAVGRSSWLIDLGIWTFAVGIVAVAIGLRALRLGDLGWTSGALCLFLVGAAAAVIAAVNEYAGRQNQAADIHQWCFYALALLFPVGLLLLAPGLKRLGAKLGTLSQVLAVVWLVLGPLYFFVPNAWSGAYERAFALLMLAWLAAASALLLSRRARARAPLT</sequence>
<feature type="transmembrane region" description="Helical" evidence="1">
    <location>
        <begin position="153"/>
        <end position="171"/>
    </location>
</feature>
<keyword evidence="3" id="KW-1185">Reference proteome</keyword>
<protein>
    <recommendedName>
        <fullName evidence="4">DUF998 domain-containing protein</fullName>
    </recommendedName>
</protein>
<keyword evidence="1" id="KW-1133">Transmembrane helix</keyword>
<dbReference type="Pfam" id="PF06197">
    <property type="entry name" value="DUF998"/>
    <property type="match status" value="1"/>
</dbReference>
<dbReference type="EMBL" id="BMMF01000020">
    <property type="protein sequence ID" value="GGK54700.1"/>
    <property type="molecule type" value="Genomic_DNA"/>
</dbReference>
<evidence type="ECO:0008006" key="4">
    <source>
        <dbReference type="Google" id="ProtNLM"/>
    </source>
</evidence>
<keyword evidence="1" id="KW-0812">Transmembrane</keyword>
<dbReference type="Proteomes" id="UP000600449">
    <property type="component" value="Unassembled WGS sequence"/>
</dbReference>
<feature type="transmembrane region" description="Helical" evidence="1">
    <location>
        <begin position="58"/>
        <end position="78"/>
    </location>
</feature>
<reference evidence="2 3" key="1">
    <citation type="journal article" date="2014" name="Int. J. Syst. Evol. Microbiol.">
        <title>Complete genome sequence of Corynebacterium casei LMG S-19264T (=DSM 44701T), isolated from a smear-ripened cheese.</title>
        <authorList>
            <consortium name="US DOE Joint Genome Institute (JGI-PGF)"/>
            <person name="Walter F."/>
            <person name="Albersmeier A."/>
            <person name="Kalinowski J."/>
            <person name="Ruckert C."/>
        </authorList>
    </citation>
    <scope>NUCLEOTIDE SEQUENCE [LARGE SCALE GENOMIC DNA]</scope>
    <source>
        <strain evidence="2 3">CGMCC 1.9161</strain>
    </source>
</reference>
<proteinExistence type="predicted"/>
<name>A0A917QKA7_9HYPH</name>
<organism evidence="2 3">
    <name type="scientific">Salinarimonas ramus</name>
    <dbReference type="NCBI Taxonomy" id="690164"/>
    <lineage>
        <taxon>Bacteria</taxon>
        <taxon>Pseudomonadati</taxon>
        <taxon>Pseudomonadota</taxon>
        <taxon>Alphaproteobacteria</taxon>
        <taxon>Hyphomicrobiales</taxon>
        <taxon>Salinarimonadaceae</taxon>
        <taxon>Salinarimonas</taxon>
    </lineage>
</organism>
<feature type="transmembrane region" description="Helical" evidence="1">
    <location>
        <begin position="183"/>
        <end position="201"/>
    </location>
</feature>
<dbReference type="RefSeq" id="WP_188915714.1">
    <property type="nucleotide sequence ID" value="NZ_BMMF01000020.1"/>
</dbReference>